<comment type="caution">
    <text evidence="2">The sequence shown here is derived from an EMBL/GenBank/DDBJ whole genome shotgun (WGS) entry which is preliminary data.</text>
</comment>
<evidence type="ECO:0000256" key="1">
    <source>
        <dbReference type="SAM" id="MobiDB-lite"/>
    </source>
</evidence>
<sequence length="239" mass="27117">MTSVNSVCMFIAKQSTCIYIHILRIAAYSQRRSRRRRHTKKTAACMHRTSGARHHAVENERPCPKQPQNTFQPTSQQPLSLIGNISQKTHITSHRINNRIPFCKCACVEAGAAKTPGHLISPSPDNQVHSRQRSASCCNSSRLPTASNNITVVSRFPKPSLCALSLLLVCWLTPKPLHLCRCEQSEKGERRRRIIEADRLISVHPPTNRRHCNQLLHFQTRPAAATRWESTSRPRVRVK</sequence>
<feature type="region of interest" description="Disordered" evidence="1">
    <location>
        <begin position="33"/>
        <end position="76"/>
    </location>
</feature>
<proteinExistence type="predicted"/>
<gene>
    <name evidence="2" type="ORF">HDK90DRAFT_306233</name>
</gene>
<dbReference type="EMBL" id="JBBWRZ010000007">
    <property type="protein sequence ID" value="KAK8232326.1"/>
    <property type="molecule type" value="Genomic_DNA"/>
</dbReference>
<name>A0ABR1YKR0_9PEZI</name>
<dbReference type="Proteomes" id="UP001492380">
    <property type="component" value="Unassembled WGS sequence"/>
</dbReference>
<accession>A0ABR1YKR0</accession>
<feature type="compositionally biased region" description="Polar residues" evidence="1">
    <location>
        <begin position="66"/>
        <end position="76"/>
    </location>
</feature>
<organism evidence="2 3">
    <name type="scientific">Phyllosticta capitalensis</name>
    <dbReference type="NCBI Taxonomy" id="121624"/>
    <lineage>
        <taxon>Eukaryota</taxon>
        <taxon>Fungi</taxon>
        <taxon>Dikarya</taxon>
        <taxon>Ascomycota</taxon>
        <taxon>Pezizomycotina</taxon>
        <taxon>Dothideomycetes</taxon>
        <taxon>Dothideomycetes incertae sedis</taxon>
        <taxon>Botryosphaeriales</taxon>
        <taxon>Phyllostictaceae</taxon>
        <taxon>Phyllosticta</taxon>
    </lineage>
</organism>
<protein>
    <submittedName>
        <fullName evidence="2">Uncharacterized protein</fullName>
    </submittedName>
</protein>
<evidence type="ECO:0000313" key="3">
    <source>
        <dbReference type="Proteomes" id="UP001492380"/>
    </source>
</evidence>
<evidence type="ECO:0000313" key="2">
    <source>
        <dbReference type="EMBL" id="KAK8232326.1"/>
    </source>
</evidence>
<keyword evidence="3" id="KW-1185">Reference proteome</keyword>
<reference evidence="2 3" key="1">
    <citation type="submission" date="2024-04" db="EMBL/GenBank/DDBJ databases">
        <title>Phyllosticta paracitricarpa is synonymous to the EU quarantine fungus P. citricarpa based on phylogenomic analyses.</title>
        <authorList>
            <consortium name="Lawrence Berkeley National Laboratory"/>
            <person name="Van Ingen-Buijs V.A."/>
            <person name="Van Westerhoven A.C."/>
            <person name="Haridas S."/>
            <person name="Skiadas P."/>
            <person name="Martin F."/>
            <person name="Groenewald J.Z."/>
            <person name="Crous P.W."/>
            <person name="Seidl M.F."/>
        </authorList>
    </citation>
    <scope>NUCLEOTIDE SEQUENCE [LARGE SCALE GENOMIC DNA]</scope>
    <source>
        <strain evidence="2 3">CBS 123374</strain>
    </source>
</reference>